<name>A0A0F6A602_9GAMM</name>
<dbReference type="EMBL" id="AUXW01000184">
    <property type="protein sequence ID" value="KKE81595.1"/>
    <property type="molecule type" value="Genomic_DNA"/>
</dbReference>
<dbReference type="PATRIC" id="fig|1129367.4.peg.4597"/>
<gene>
    <name evidence="1" type="ORF">N479_22115</name>
</gene>
<protein>
    <submittedName>
        <fullName evidence="1">Uncharacterized protein</fullName>
    </submittedName>
</protein>
<dbReference type="Proteomes" id="UP000033434">
    <property type="component" value="Unassembled WGS sequence"/>
</dbReference>
<evidence type="ECO:0000313" key="2">
    <source>
        <dbReference type="Proteomes" id="UP000033434"/>
    </source>
</evidence>
<evidence type="ECO:0000313" key="1">
    <source>
        <dbReference type="EMBL" id="KKE81595.1"/>
    </source>
</evidence>
<dbReference type="AlphaFoldDB" id="A0A0F6A602"/>
<comment type="caution">
    <text evidence="1">The sequence shown here is derived from an EMBL/GenBank/DDBJ whole genome shotgun (WGS) entry which is preliminary data.</text>
</comment>
<organism evidence="1 2">
    <name type="scientific">Pseudoalteromonas luteoviolacea S4054</name>
    <dbReference type="NCBI Taxonomy" id="1129367"/>
    <lineage>
        <taxon>Bacteria</taxon>
        <taxon>Pseudomonadati</taxon>
        <taxon>Pseudomonadota</taxon>
        <taxon>Gammaproteobacteria</taxon>
        <taxon>Alteromonadales</taxon>
        <taxon>Pseudoalteromonadaceae</taxon>
        <taxon>Pseudoalteromonas</taxon>
    </lineage>
</organism>
<reference evidence="1 2" key="1">
    <citation type="journal article" date="2015" name="BMC Genomics">
        <title>Genome mining reveals unlocked bioactive potential of marine Gram-negative bacteria.</title>
        <authorList>
            <person name="Machado H."/>
            <person name="Sonnenschein E.C."/>
            <person name="Melchiorsen J."/>
            <person name="Gram L."/>
        </authorList>
    </citation>
    <scope>NUCLEOTIDE SEQUENCE [LARGE SCALE GENOMIC DNA]</scope>
    <source>
        <strain evidence="1 2">S4054</strain>
    </source>
</reference>
<dbReference type="RefSeq" id="WP_046357940.1">
    <property type="nucleotide sequence ID" value="NZ_AUXW01000184.1"/>
</dbReference>
<proteinExistence type="predicted"/>
<accession>A0A0F6A602</accession>
<sequence length="131" mass="15140">MLLDGTIDKEKYIKFVNQAVAEGFSSAKRVIYSDRKGMFDNYTKDEKEKLLYESAYQCDIEAIHKVLRKEINVNSPDVYKWKYVLLIQDIGLDKKEAIIEDLKPVTGIKSNMIELLNFLSEFSCSEGVAFR</sequence>